<dbReference type="EMBL" id="MU118096">
    <property type="protein sequence ID" value="KAF9645304.1"/>
    <property type="molecule type" value="Genomic_DNA"/>
</dbReference>
<keyword evidence="2" id="KW-1185">Reference proteome</keyword>
<gene>
    <name evidence="1" type="ORF">BDM02DRAFT_3120466</name>
</gene>
<comment type="caution">
    <text evidence="1">The sequence shown here is derived from an EMBL/GenBank/DDBJ whole genome shotgun (WGS) entry which is preliminary data.</text>
</comment>
<reference evidence="1" key="2">
    <citation type="journal article" date="2020" name="Nat. Commun.">
        <title>Large-scale genome sequencing of mycorrhizal fungi provides insights into the early evolution of symbiotic traits.</title>
        <authorList>
            <person name="Miyauchi S."/>
            <person name="Kiss E."/>
            <person name="Kuo A."/>
            <person name="Drula E."/>
            <person name="Kohler A."/>
            <person name="Sanchez-Garcia M."/>
            <person name="Morin E."/>
            <person name="Andreopoulos B."/>
            <person name="Barry K.W."/>
            <person name="Bonito G."/>
            <person name="Buee M."/>
            <person name="Carver A."/>
            <person name="Chen C."/>
            <person name="Cichocki N."/>
            <person name="Clum A."/>
            <person name="Culley D."/>
            <person name="Crous P.W."/>
            <person name="Fauchery L."/>
            <person name="Girlanda M."/>
            <person name="Hayes R.D."/>
            <person name="Keri Z."/>
            <person name="LaButti K."/>
            <person name="Lipzen A."/>
            <person name="Lombard V."/>
            <person name="Magnuson J."/>
            <person name="Maillard F."/>
            <person name="Murat C."/>
            <person name="Nolan M."/>
            <person name="Ohm R.A."/>
            <person name="Pangilinan J."/>
            <person name="Pereira M.F."/>
            <person name="Perotto S."/>
            <person name="Peter M."/>
            <person name="Pfister S."/>
            <person name="Riley R."/>
            <person name="Sitrit Y."/>
            <person name="Stielow J.B."/>
            <person name="Szollosi G."/>
            <person name="Zifcakova L."/>
            <person name="Stursova M."/>
            <person name="Spatafora J.W."/>
            <person name="Tedersoo L."/>
            <person name="Vaario L.M."/>
            <person name="Yamada A."/>
            <person name="Yan M."/>
            <person name="Wang P."/>
            <person name="Xu J."/>
            <person name="Bruns T."/>
            <person name="Baldrian P."/>
            <person name="Vilgalys R."/>
            <person name="Dunand C."/>
            <person name="Henrissat B."/>
            <person name="Grigoriev I.V."/>
            <person name="Hibbett D."/>
            <person name="Nagy L.G."/>
            <person name="Martin F.M."/>
        </authorList>
    </citation>
    <scope>NUCLEOTIDE SEQUENCE</scope>
    <source>
        <strain evidence="1">P2</strain>
    </source>
</reference>
<dbReference type="Proteomes" id="UP000886501">
    <property type="component" value="Unassembled WGS sequence"/>
</dbReference>
<evidence type="ECO:0000313" key="1">
    <source>
        <dbReference type="EMBL" id="KAF9645304.1"/>
    </source>
</evidence>
<reference evidence="1" key="1">
    <citation type="submission" date="2019-10" db="EMBL/GenBank/DDBJ databases">
        <authorList>
            <consortium name="DOE Joint Genome Institute"/>
            <person name="Kuo A."/>
            <person name="Miyauchi S."/>
            <person name="Kiss E."/>
            <person name="Drula E."/>
            <person name="Kohler A."/>
            <person name="Sanchez-Garcia M."/>
            <person name="Andreopoulos B."/>
            <person name="Barry K.W."/>
            <person name="Bonito G."/>
            <person name="Buee M."/>
            <person name="Carver A."/>
            <person name="Chen C."/>
            <person name="Cichocki N."/>
            <person name="Clum A."/>
            <person name="Culley D."/>
            <person name="Crous P.W."/>
            <person name="Fauchery L."/>
            <person name="Girlanda M."/>
            <person name="Hayes R."/>
            <person name="Keri Z."/>
            <person name="Labutti K."/>
            <person name="Lipzen A."/>
            <person name="Lombard V."/>
            <person name="Magnuson J."/>
            <person name="Maillard F."/>
            <person name="Morin E."/>
            <person name="Murat C."/>
            <person name="Nolan M."/>
            <person name="Ohm R."/>
            <person name="Pangilinan J."/>
            <person name="Pereira M."/>
            <person name="Perotto S."/>
            <person name="Peter M."/>
            <person name="Riley R."/>
            <person name="Sitrit Y."/>
            <person name="Stielow B."/>
            <person name="Szollosi G."/>
            <person name="Zifcakova L."/>
            <person name="Stursova M."/>
            <person name="Spatafora J.W."/>
            <person name="Tedersoo L."/>
            <person name="Vaario L.-M."/>
            <person name="Yamada A."/>
            <person name="Yan M."/>
            <person name="Wang P."/>
            <person name="Xu J."/>
            <person name="Bruns T."/>
            <person name="Baldrian P."/>
            <person name="Vilgalys R."/>
            <person name="Henrissat B."/>
            <person name="Grigoriev I.V."/>
            <person name="Hibbett D."/>
            <person name="Nagy L.G."/>
            <person name="Martin F.M."/>
        </authorList>
    </citation>
    <scope>NUCLEOTIDE SEQUENCE</scope>
    <source>
        <strain evidence="1">P2</strain>
    </source>
</reference>
<name>A0ACB6Z727_THEGA</name>
<protein>
    <submittedName>
        <fullName evidence="1">Uncharacterized protein</fullName>
    </submittedName>
</protein>
<evidence type="ECO:0000313" key="2">
    <source>
        <dbReference type="Proteomes" id="UP000886501"/>
    </source>
</evidence>
<sequence>MSALSTSTRRQTGVFNPSTPRNSKISYNISTPPSATPSISSSTPFDWDAARLRKPPPYGTPFADRRIRALRNGGGAPTPGKSTPTKRTVRKKTMWEKATNLPSEIMFQVEMLPETLSLPSSKMSARLAGGLLNLVHLCVCISRIRKVPESVTGWEEMYMEAEEQPWFDWTFPAQILLINIAVLNSIYLFSRTRIYDLNLQPSDLVNSPNAKFVATVTNPPPPPSLLVRLWRAFVIFWRFLLNIPATTAKNTPKMSRIQQLEIWYPGDFEKELFLIYSPANFLMWTVTNGSNWIWMLMLMPLVWVQMSTLTNAFQMLVKDKDIIAAEVMHEYDEKFVFPRVNPIRRDAAVMTHQAEVVNVWED</sequence>
<accession>A0ACB6Z727</accession>
<proteinExistence type="predicted"/>
<organism evidence="1 2">
    <name type="scientific">Thelephora ganbajun</name>
    <name type="common">Ganba fungus</name>
    <dbReference type="NCBI Taxonomy" id="370292"/>
    <lineage>
        <taxon>Eukaryota</taxon>
        <taxon>Fungi</taxon>
        <taxon>Dikarya</taxon>
        <taxon>Basidiomycota</taxon>
        <taxon>Agaricomycotina</taxon>
        <taxon>Agaricomycetes</taxon>
        <taxon>Thelephorales</taxon>
        <taxon>Thelephoraceae</taxon>
        <taxon>Thelephora</taxon>
    </lineage>
</organism>